<dbReference type="SUPFAM" id="SSF50729">
    <property type="entry name" value="PH domain-like"/>
    <property type="match status" value="1"/>
</dbReference>
<dbReference type="SUPFAM" id="SSF82185">
    <property type="entry name" value="Histone H3 K4-specific methyltransferase SET7/9 N-terminal domain"/>
    <property type="match status" value="2"/>
</dbReference>
<dbReference type="GO" id="GO:0005085">
    <property type="term" value="F:guanyl-nucleotide exchange factor activity"/>
    <property type="evidence" value="ECO:0007669"/>
    <property type="project" value="TreeGrafter"/>
</dbReference>
<evidence type="ECO:0000256" key="2">
    <source>
        <dbReference type="SAM" id="MobiDB-lite"/>
    </source>
</evidence>
<proteinExistence type="predicted"/>
<dbReference type="EMBL" id="JAKMXF010000144">
    <property type="protein sequence ID" value="KAI6656543.1"/>
    <property type="molecule type" value="Genomic_DNA"/>
</dbReference>
<reference evidence="4 5" key="1">
    <citation type="journal article" date="2023" name="BMC Biol.">
        <title>The compact genome of the sponge Oopsacas minuta (Hexactinellida) is lacking key metazoan core genes.</title>
        <authorList>
            <person name="Santini S."/>
            <person name="Schenkelaars Q."/>
            <person name="Jourda C."/>
            <person name="Duchesne M."/>
            <person name="Belahbib H."/>
            <person name="Rocher C."/>
            <person name="Selva M."/>
            <person name="Riesgo A."/>
            <person name="Vervoort M."/>
            <person name="Leys S.P."/>
            <person name="Kodjabachian L."/>
            <person name="Le Bivic A."/>
            <person name="Borchiellini C."/>
            <person name="Claverie J.M."/>
            <person name="Renard E."/>
        </authorList>
    </citation>
    <scope>NUCLEOTIDE SEQUENCE [LARGE SCALE GENOMIC DNA]</scope>
    <source>
        <strain evidence="4">SPO-2</strain>
    </source>
</reference>
<protein>
    <submittedName>
        <fullName evidence="4">Alsin-like</fullName>
    </submittedName>
</protein>
<keyword evidence="5" id="KW-1185">Reference proteome</keyword>
<dbReference type="PANTHER" id="PTHR46089:SF2">
    <property type="entry name" value="ALSIN HOMOLOG"/>
    <property type="match status" value="1"/>
</dbReference>
<keyword evidence="1" id="KW-0677">Repeat</keyword>
<dbReference type="GO" id="GO:0031267">
    <property type="term" value="F:small GTPase binding"/>
    <property type="evidence" value="ECO:0007669"/>
    <property type="project" value="TreeGrafter"/>
</dbReference>
<dbReference type="Gene3D" id="2.20.110.10">
    <property type="entry name" value="Histone H3 K4-specific methyltransferase SET7/9 N-terminal domain"/>
    <property type="match status" value="3"/>
</dbReference>
<name>A0AAV7K733_9METZ</name>
<feature type="region of interest" description="Disordered" evidence="2">
    <location>
        <begin position="829"/>
        <end position="848"/>
    </location>
</feature>
<evidence type="ECO:0000313" key="4">
    <source>
        <dbReference type="EMBL" id="KAI6656543.1"/>
    </source>
</evidence>
<dbReference type="Pfam" id="PF02493">
    <property type="entry name" value="MORN"/>
    <property type="match status" value="6"/>
</dbReference>
<dbReference type="SUPFAM" id="SSF109993">
    <property type="entry name" value="VPS9 domain"/>
    <property type="match status" value="1"/>
</dbReference>
<evidence type="ECO:0000256" key="1">
    <source>
        <dbReference type="ARBA" id="ARBA00022737"/>
    </source>
</evidence>
<dbReference type="SMART" id="SM00698">
    <property type="entry name" value="MORN"/>
    <property type="match status" value="6"/>
</dbReference>
<comment type="caution">
    <text evidence="4">The sequence shown here is derived from an EMBL/GenBank/DDBJ whole genome shotgun (WGS) entry which is preliminary data.</text>
</comment>
<feature type="domain" description="VPS9" evidence="3">
    <location>
        <begin position="1002"/>
        <end position="1144"/>
    </location>
</feature>
<dbReference type="InterPro" id="IPR051984">
    <property type="entry name" value="Alsin"/>
</dbReference>
<dbReference type="Gene3D" id="1.20.1050.80">
    <property type="entry name" value="VPS9 domain"/>
    <property type="match status" value="1"/>
</dbReference>
<dbReference type="Pfam" id="PF02204">
    <property type="entry name" value="VPS9"/>
    <property type="match status" value="1"/>
</dbReference>
<dbReference type="Gene3D" id="2.30.29.30">
    <property type="entry name" value="Pleckstrin-homology domain (PH domain)/Phosphotyrosine-binding domain (PTB)"/>
    <property type="match status" value="1"/>
</dbReference>
<dbReference type="InterPro" id="IPR037191">
    <property type="entry name" value="VPS9_dom_sf"/>
</dbReference>
<dbReference type="PANTHER" id="PTHR46089">
    <property type="entry name" value="ALSIN HOMOLOG"/>
    <property type="match status" value="1"/>
</dbReference>
<dbReference type="InterPro" id="IPR011993">
    <property type="entry name" value="PH-like_dom_sf"/>
</dbReference>
<feature type="region of interest" description="Disordered" evidence="2">
    <location>
        <begin position="687"/>
        <end position="707"/>
    </location>
</feature>
<organism evidence="4 5">
    <name type="scientific">Oopsacas minuta</name>
    <dbReference type="NCBI Taxonomy" id="111878"/>
    <lineage>
        <taxon>Eukaryota</taxon>
        <taxon>Metazoa</taxon>
        <taxon>Porifera</taxon>
        <taxon>Hexactinellida</taxon>
        <taxon>Hexasterophora</taxon>
        <taxon>Lyssacinosida</taxon>
        <taxon>Leucopsacidae</taxon>
        <taxon>Oopsacas</taxon>
    </lineage>
</organism>
<evidence type="ECO:0000313" key="5">
    <source>
        <dbReference type="Proteomes" id="UP001165289"/>
    </source>
</evidence>
<dbReference type="PROSITE" id="PS51205">
    <property type="entry name" value="VPS9"/>
    <property type="match status" value="1"/>
</dbReference>
<sequence>MSLRKDRSINLVRMSQLEFNEEHFAYTPIETELDRGSRIDIELEELNTYTRVLTNLKQNLVIPIQDIILSLSSETHGLRCVKRICSHLIVVEEMVVKFHKYSVMYFKNTAIAEERRIFINCASCLTATIKAWEEYLVAYAEADAFEAFEEVAKLPSAHEIIERGYTEFAEFCNHSLEGSSHKESSNAKLSLKLSSLLLIFHEERASIVVLSNELYVSMGTHTEKNESDFKMSCDKLARLTERKRNLHNQVEVTRKFWNEHPKLLNCLEVKSIKKLIILTSKDRKLNYVKWSSHTIGFVLFQDSLLKYTIDFMGNYDAQTLPLTLLWVYAGKSKPESRLQIQLISPEAHLVLQCNSQDDRDYWVKAINEATIDYLGAPRQEITNKRIESTSSLLWPPPVRKTAYVFQLGQYQGAKYIGFWVDGKQNGRGTCNWPDGKLYVGYFRKGLFHGTGSLKIPHVIENEGKRMEVYDGNFKEGLYHGQGILSYANGDRYEGEWSKGQRQGYGKFSLTRNNQYSMYIGEWANGKRNGFGVENATDAEKSYHGMWKDDIREGQGFTITTGDLYCSCRFRENLLAGRGFIINGTGRSYEGWLNGEMGINGSGELRLEDNTVINGAFNGKWSDWIGIGTELKVTTGFITKQEVTRKSQRFDFINWEEKALKYSVCSDMKWCSLFEKCKIVLHLVEKEPDPHSSYSRSKSYRGKSADQEQTISGCHRANTINNGKPHPIKKSGTMVGINGHTNVISSPVNSFDITVGSVNSFDITVGSVTSPLSSTPDIEEMKKDLQLDLKTVFRRSRSLSNPEEYAQEENKPVERRYSVNIYNDEFRKSELESMPPLSQTPNSKRCSPNFDSEPELFSEFNSLNQSSPQTTQGLMFQSLDWGGTTDTKVINQIKKTLFDKLNTYFSSNTHALGKLVKDLSDVILESYAGIGASQYLLPHAIQDTKIFLKKLAEIVQKFAPFMMDDQVEIIEENIHMLDSYFLSDLFISRIYHTLFTLFSLFQAKNDSQYEIAVSILSHMRCSDLMLLFGIQNVPSDLDWYNRASQILSTITHEYTIEGKLNILKRSVNTMLASLKDCSSELTTDVIIPYFQIVIVYARVQKMSTELHYIYTFMDPRLSQGEFGFLLTLLEGCYMMLTPDKLPCRL</sequence>
<dbReference type="AlphaFoldDB" id="A0AAV7K733"/>
<dbReference type="InterPro" id="IPR003123">
    <property type="entry name" value="VPS9"/>
</dbReference>
<feature type="compositionally biased region" description="Polar residues" evidence="2">
    <location>
        <begin position="835"/>
        <end position="848"/>
    </location>
</feature>
<dbReference type="GO" id="GO:0005737">
    <property type="term" value="C:cytoplasm"/>
    <property type="evidence" value="ECO:0007669"/>
    <property type="project" value="TreeGrafter"/>
</dbReference>
<gene>
    <name evidence="4" type="ORF">LOD99_1338</name>
</gene>
<dbReference type="Proteomes" id="UP001165289">
    <property type="component" value="Unassembled WGS sequence"/>
</dbReference>
<dbReference type="InterPro" id="IPR003409">
    <property type="entry name" value="MORN"/>
</dbReference>
<dbReference type="GO" id="GO:0016197">
    <property type="term" value="P:endosomal transport"/>
    <property type="evidence" value="ECO:0007669"/>
    <property type="project" value="TreeGrafter"/>
</dbReference>
<evidence type="ECO:0000259" key="3">
    <source>
        <dbReference type="PROSITE" id="PS51205"/>
    </source>
</evidence>
<accession>A0AAV7K733</accession>